<protein>
    <submittedName>
        <fullName evidence="2">Uncharacterized protein</fullName>
    </submittedName>
</protein>
<sequence length="60" mass="6679">MFFGAVCLDRKTLAELIKQLSPTLRVLIKRRRVEDNGQAARQNNRHGAGAGSKSLRRICG</sequence>
<accession>A0A371QW75</accession>
<evidence type="ECO:0000313" key="3">
    <source>
        <dbReference type="Proteomes" id="UP000256877"/>
    </source>
</evidence>
<evidence type="ECO:0000313" key="2">
    <source>
        <dbReference type="EMBL" id="RFA94336.1"/>
    </source>
</evidence>
<name>A0A371QW75_9CREN</name>
<evidence type="ECO:0000256" key="1">
    <source>
        <dbReference type="SAM" id="MobiDB-lite"/>
    </source>
</evidence>
<dbReference type="Proteomes" id="UP000256877">
    <property type="component" value="Unassembled WGS sequence"/>
</dbReference>
<reference evidence="2 3" key="1">
    <citation type="submission" date="2017-07" db="EMBL/GenBank/DDBJ databases">
        <title>Draft genome sequence of aerobic hyperthermophilic archaea, Pyrobaculum aerophilum YKB31 and YKB32.</title>
        <authorList>
            <person name="Mochizuki T."/>
            <person name="Berliner A.J."/>
            <person name="Yoshida-Takashima Y."/>
            <person name="Takaki Y."/>
            <person name="Nunoura T."/>
            <person name="Takai K."/>
        </authorList>
    </citation>
    <scope>NUCLEOTIDE SEQUENCE [LARGE SCALE GENOMIC DNA]</scope>
    <source>
        <strain evidence="2 3">YKB32</strain>
    </source>
</reference>
<dbReference type="EMBL" id="NMUF01000089">
    <property type="protein sequence ID" value="RFA94336.1"/>
    <property type="molecule type" value="Genomic_DNA"/>
</dbReference>
<organism evidence="2 3">
    <name type="scientific">Pyrobaculum aerophilum</name>
    <dbReference type="NCBI Taxonomy" id="13773"/>
    <lineage>
        <taxon>Archaea</taxon>
        <taxon>Thermoproteota</taxon>
        <taxon>Thermoprotei</taxon>
        <taxon>Thermoproteales</taxon>
        <taxon>Thermoproteaceae</taxon>
        <taxon>Pyrobaculum</taxon>
    </lineage>
</organism>
<dbReference type="AlphaFoldDB" id="A0A371QW75"/>
<comment type="caution">
    <text evidence="2">The sequence shown here is derived from an EMBL/GenBank/DDBJ whole genome shotgun (WGS) entry which is preliminary data.</text>
</comment>
<proteinExistence type="predicted"/>
<feature type="region of interest" description="Disordered" evidence="1">
    <location>
        <begin position="36"/>
        <end position="60"/>
    </location>
</feature>
<gene>
    <name evidence="2" type="ORF">CGL52_14455</name>
</gene>